<dbReference type="Proteomes" id="UP001597203">
    <property type="component" value="Unassembled WGS sequence"/>
</dbReference>
<keyword evidence="3" id="KW-1185">Reference proteome</keyword>
<dbReference type="EMBL" id="JBHTLS010000009">
    <property type="protein sequence ID" value="MFD1103672.1"/>
    <property type="molecule type" value="Genomic_DNA"/>
</dbReference>
<dbReference type="Pfam" id="PF13676">
    <property type="entry name" value="TIR_2"/>
    <property type="match status" value="1"/>
</dbReference>
<reference evidence="3" key="1">
    <citation type="journal article" date="2019" name="Int. J. Syst. Evol. Microbiol.">
        <title>The Global Catalogue of Microorganisms (GCM) 10K type strain sequencing project: providing services to taxonomists for standard genome sequencing and annotation.</title>
        <authorList>
            <consortium name="The Broad Institute Genomics Platform"/>
            <consortium name="The Broad Institute Genome Sequencing Center for Infectious Disease"/>
            <person name="Wu L."/>
            <person name="Ma J."/>
        </authorList>
    </citation>
    <scope>NUCLEOTIDE SEQUENCE [LARGE SCALE GENOMIC DNA]</scope>
    <source>
        <strain evidence="3">CCUG 54329</strain>
    </source>
</reference>
<dbReference type="InterPro" id="IPR035897">
    <property type="entry name" value="Toll_tir_struct_dom_sf"/>
</dbReference>
<name>A0ABW3NZR4_9SPHN</name>
<dbReference type="SUPFAM" id="SSF52200">
    <property type="entry name" value="Toll/Interleukin receptor TIR domain"/>
    <property type="match status" value="1"/>
</dbReference>
<feature type="domain" description="TIR" evidence="1">
    <location>
        <begin position="1"/>
        <end position="148"/>
    </location>
</feature>
<evidence type="ECO:0000313" key="2">
    <source>
        <dbReference type="EMBL" id="MFD1103672.1"/>
    </source>
</evidence>
<organism evidence="2 3">
    <name type="scientific">Sphingobium olei</name>
    <dbReference type="NCBI Taxonomy" id="420955"/>
    <lineage>
        <taxon>Bacteria</taxon>
        <taxon>Pseudomonadati</taxon>
        <taxon>Pseudomonadota</taxon>
        <taxon>Alphaproteobacteria</taxon>
        <taxon>Sphingomonadales</taxon>
        <taxon>Sphingomonadaceae</taxon>
        <taxon>Sphingobium</taxon>
    </lineage>
</organism>
<keyword evidence="2" id="KW-0675">Receptor</keyword>
<dbReference type="RefSeq" id="WP_380908659.1">
    <property type="nucleotide sequence ID" value="NZ_JBHTLS010000009.1"/>
</dbReference>
<proteinExistence type="predicted"/>
<protein>
    <submittedName>
        <fullName evidence="2">Toll/interleukin-1 receptor domain-containing protein</fullName>
    </submittedName>
</protein>
<dbReference type="SMART" id="SM00255">
    <property type="entry name" value="TIR"/>
    <property type="match status" value="1"/>
</dbReference>
<evidence type="ECO:0000259" key="1">
    <source>
        <dbReference type="PROSITE" id="PS50104"/>
    </source>
</evidence>
<evidence type="ECO:0000313" key="3">
    <source>
        <dbReference type="Proteomes" id="UP001597203"/>
    </source>
</evidence>
<comment type="caution">
    <text evidence="2">The sequence shown here is derived from an EMBL/GenBank/DDBJ whole genome shotgun (WGS) entry which is preliminary data.</text>
</comment>
<dbReference type="PROSITE" id="PS50104">
    <property type="entry name" value="TIR"/>
    <property type="match status" value="1"/>
</dbReference>
<gene>
    <name evidence="2" type="ORF">ACFQ24_01905</name>
</gene>
<dbReference type="Gene3D" id="3.40.50.10140">
    <property type="entry name" value="Toll/interleukin-1 receptor homology (TIR) domain"/>
    <property type="match status" value="1"/>
</dbReference>
<sequence>MTTGFISYTHADTALKEQLVQHLAPLQREGLIDIWHDGMLRPGEHLDPAVQAALAASDLVILLLSAAFVASEYCYEQEMMRAFARQRDGTARVVSIFLRPCQWKGVPVGDGQTLSEFVALPKDGKPVISWPDADTAFDNAVGAIRDMLKADRARSARTTDARTLQPNTAISTPRPANASNLLGIAAKPTDLDRDRFLREGFQTTAALFEQKLAELKASDPRIDTDFERIDSRSFAASAYLDGKRVGQVSIWHGGDMWRNALCLSYDTATSTRNSMNDWLPIEDTPHGLAFGARNAMSHVRPDGPLDAAGAAAYFWDNFLDQVRSRIR</sequence>
<dbReference type="InterPro" id="IPR000157">
    <property type="entry name" value="TIR_dom"/>
</dbReference>
<accession>A0ABW3NZR4</accession>